<gene>
    <name evidence="2" type="ORF">RRG08_037102</name>
</gene>
<name>A0AAE0Y4Z4_9GAST</name>
<dbReference type="EMBL" id="JAWDGP010006903">
    <property type="protein sequence ID" value="KAK3733310.1"/>
    <property type="molecule type" value="Genomic_DNA"/>
</dbReference>
<proteinExistence type="predicted"/>
<keyword evidence="3" id="KW-1185">Reference proteome</keyword>
<feature type="region of interest" description="Disordered" evidence="1">
    <location>
        <begin position="79"/>
        <end position="99"/>
    </location>
</feature>
<comment type="caution">
    <text evidence="2">The sequence shown here is derived from an EMBL/GenBank/DDBJ whole genome shotgun (WGS) entry which is preliminary data.</text>
</comment>
<organism evidence="2 3">
    <name type="scientific">Elysia crispata</name>
    <name type="common">lettuce slug</name>
    <dbReference type="NCBI Taxonomy" id="231223"/>
    <lineage>
        <taxon>Eukaryota</taxon>
        <taxon>Metazoa</taxon>
        <taxon>Spiralia</taxon>
        <taxon>Lophotrochozoa</taxon>
        <taxon>Mollusca</taxon>
        <taxon>Gastropoda</taxon>
        <taxon>Heterobranchia</taxon>
        <taxon>Euthyneura</taxon>
        <taxon>Panpulmonata</taxon>
        <taxon>Sacoglossa</taxon>
        <taxon>Placobranchoidea</taxon>
        <taxon>Plakobranchidae</taxon>
        <taxon>Elysia</taxon>
    </lineage>
</organism>
<evidence type="ECO:0000313" key="2">
    <source>
        <dbReference type="EMBL" id="KAK3733310.1"/>
    </source>
</evidence>
<dbReference type="Proteomes" id="UP001283361">
    <property type="component" value="Unassembled WGS sequence"/>
</dbReference>
<reference evidence="2" key="1">
    <citation type="journal article" date="2023" name="G3 (Bethesda)">
        <title>A reference genome for the long-term kleptoplast-retaining sea slug Elysia crispata morphotype clarki.</title>
        <authorList>
            <person name="Eastman K.E."/>
            <person name="Pendleton A.L."/>
            <person name="Shaikh M.A."/>
            <person name="Suttiyut T."/>
            <person name="Ogas R."/>
            <person name="Tomko P."/>
            <person name="Gavelis G."/>
            <person name="Widhalm J.R."/>
            <person name="Wisecaver J.H."/>
        </authorList>
    </citation>
    <scope>NUCLEOTIDE SEQUENCE</scope>
    <source>
        <strain evidence="2">ECLA1</strain>
    </source>
</reference>
<evidence type="ECO:0000313" key="3">
    <source>
        <dbReference type="Proteomes" id="UP001283361"/>
    </source>
</evidence>
<accession>A0AAE0Y4Z4</accession>
<dbReference type="AlphaFoldDB" id="A0AAE0Y4Z4"/>
<protein>
    <submittedName>
        <fullName evidence="2">Uncharacterized protein</fullName>
    </submittedName>
</protein>
<sequence>MKVSGTGNYTGPVQENEGLRYWEKMKVSGTGNYTGPVQENEGLRYKKMKVSGTGNYTGPVQENEGLSPVPIHRELVYPRPPRDQGSAWRPELRSTAPGAGVKPFAKLGWSRPLCALIPGRKDTCMFLLFCLSQRISGDIFPPVIVYSVV</sequence>
<evidence type="ECO:0000256" key="1">
    <source>
        <dbReference type="SAM" id="MobiDB-lite"/>
    </source>
</evidence>